<name>A0A3S1BKL0_ELYCH</name>
<dbReference type="AlphaFoldDB" id="A0A3S1BKL0"/>
<comment type="caution">
    <text evidence="2">The sequence shown here is derived from an EMBL/GenBank/DDBJ whole genome shotgun (WGS) entry which is preliminary data.</text>
</comment>
<sequence>QLDHEMVVCALIIQVNLIQRIVGVGLSIISTSTCSLSLPLAYKTFLVSNSYPFLILLFVRVSKAGEGEIHCAIHPQCVVCCVVFLVLRDNQGVRVCCVFHKLAQVVRTVNTHAIFIRWRIICWI</sequence>
<feature type="transmembrane region" description="Helical" evidence="1">
    <location>
        <begin position="40"/>
        <end position="59"/>
    </location>
</feature>
<keyword evidence="1" id="KW-1133">Transmembrane helix</keyword>
<organism evidence="2 3">
    <name type="scientific">Elysia chlorotica</name>
    <name type="common">Eastern emerald elysia</name>
    <name type="synonym">Sea slug</name>
    <dbReference type="NCBI Taxonomy" id="188477"/>
    <lineage>
        <taxon>Eukaryota</taxon>
        <taxon>Metazoa</taxon>
        <taxon>Spiralia</taxon>
        <taxon>Lophotrochozoa</taxon>
        <taxon>Mollusca</taxon>
        <taxon>Gastropoda</taxon>
        <taxon>Heterobranchia</taxon>
        <taxon>Euthyneura</taxon>
        <taxon>Panpulmonata</taxon>
        <taxon>Sacoglossa</taxon>
        <taxon>Placobranchoidea</taxon>
        <taxon>Plakobranchidae</taxon>
        <taxon>Elysia</taxon>
    </lineage>
</organism>
<keyword evidence="3" id="KW-1185">Reference proteome</keyword>
<feature type="transmembrane region" description="Helical" evidence="1">
    <location>
        <begin position="7"/>
        <end position="28"/>
    </location>
</feature>
<evidence type="ECO:0000256" key="1">
    <source>
        <dbReference type="SAM" id="Phobius"/>
    </source>
</evidence>
<protein>
    <submittedName>
        <fullName evidence="2">Uncharacterized protein</fullName>
    </submittedName>
</protein>
<dbReference type="EMBL" id="RQTK01000264">
    <property type="protein sequence ID" value="RUS82964.1"/>
    <property type="molecule type" value="Genomic_DNA"/>
</dbReference>
<gene>
    <name evidence="2" type="ORF">EGW08_009301</name>
</gene>
<dbReference type="Proteomes" id="UP000271974">
    <property type="component" value="Unassembled WGS sequence"/>
</dbReference>
<evidence type="ECO:0000313" key="2">
    <source>
        <dbReference type="EMBL" id="RUS82964.1"/>
    </source>
</evidence>
<feature type="non-terminal residue" evidence="2">
    <location>
        <position position="1"/>
    </location>
</feature>
<proteinExistence type="predicted"/>
<evidence type="ECO:0000313" key="3">
    <source>
        <dbReference type="Proteomes" id="UP000271974"/>
    </source>
</evidence>
<accession>A0A3S1BKL0</accession>
<keyword evidence="1" id="KW-0472">Membrane</keyword>
<keyword evidence="1" id="KW-0812">Transmembrane</keyword>
<feature type="non-terminal residue" evidence="2">
    <location>
        <position position="124"/>
    </location>
</feature>
<reference evidence="2 3" key="1">
    <citation type="submission" date="2019-01" db="EMBL/GenBank/DDBJ databases">
        <title>A draft genome assembly of the solar-powered sea slug Elysia chlorotica.</title>
        <authorList>
            <person name="Cai H."/>
            <person name="Li Q."/>
            <person name="Fang X."/>
            <person name="Li J."/>
            <person name="Curtis N.E."/>
            <person name="Altenburger A."/>
            <person name="Shibata T."/>
            <person name="Feng M."/>
            <person name="Maeda T."/>
            <person name="Schwartz J.A."/>
            <person name="Shigenobu S."/>
            <person name="Lundholm N."/>
            <person name="Nishiyama T."/>
            <person name="Yang H."/>
            <person name="Hasebe M."/>
            <person name="Li S."/>
            <person name="Pierce S.K."/>
            <person name="Wang J."/>
        </authorList>
    </citation>
    <scope>NUCLEOTIDE SEQUENCE [LARGE SCALE GENOMIC DNA]</scope>
    <source>
        <strain evidence="2">EC2010</strain>
        <tissue evidence="2">Whole organism of an adult</tissue>
    </source>
</reference>